<dbReference type="InterPro" id="IPR002625">
    <property type="entry name" value="Smr_dom"/>
</dbReference>
<evidence type="ECO:0000259" key="3">
    <source>
        <dbReference type="PROSITE" id="PS50828"/>
    </source>
</evidence>
<dbReference type="PANTHER" id="PTHR46535:SF1">
    <property type="entry name" value="NEDD4-BINDING PROTEIN 2"/>
    <property type="match status" value="1"/>
</dbReference>
<dbReference type="SMART" id="SM00463">
    <property type="entry name" value="SMR"/>
    <property type="match status" value="1"/>
</dbReference>
<proteinExistence type="predicted"/>
<dbReference type="Pfam" id="PF08590">
    <property type="entry name" value="DUF1771"/>
    <property type="match status" value="1"/>
</dbReference>
<feature type="region of interest" description="Disordered" evidence="2">
    <location>
        <begin position="1"/>
        <end position="40"/>
    </location>
</feature>
<evidence type="ECO:0000313" key="5">
    <source>
        <dbReference type="Proteomes" id="UP001378592"/>
    </source>
</evidence>
<dbReference type="SUPFAM" id="SSF52540">
    <property type="entry name" value="P-loop containing nucleoside triphosphate hydrolases"/>
    <property type="match status" value="1"/>
</dbReference>
<evidence type="ECO:0000256" key="1">
    <source>
        <dbReference type="SAM" id="Coils"/>
    </source>
</evidence>
<name>A0AAN9ZD27_9ORTH</name>
<dbReference type="Gene3D" id="3.30.1370.110">
    <property type="match status" value="1"/>
</dbReference>
<sequence length="2097" mass="236423">MASNNRKAPPRWLPKNADDRNRHAASRAPQMGGSLHAKRRIDNKKIQETLDEMFYKVFDAEIIRSVAHSCGYKLNKAIETLMMLSEDCETPNAKLADNFGTKSSYKYQLGPSYVSKEKSSISKSRWAKDSCKYDENSEREACGESLFTCTTKKSMQPSKGKSVMMNASQGSIKVKYKGQDDSDISDDADVVIEEENEFVMSELDLPFVDESTRSMYQFLTPYVPLEQSLCSNGMQYSRVCASRQNSSCVPSNKLSVKPGQSPSKLSNNICDKSSEKSPGKKAKHWPKLERIRRLINEGIKVMVLMRGCPGSGKTSLARKIIKSTHGQDEQKYIFSTDHYFIFVGNGKYKFDPRLLPNAHKWNQDRVNEEVRKETNPIIIDNTNLEAWEMEPYVTAAVKYGYSVEFLEPRTSWRNNAFELEHKNTHGVARKKIEDMLSRFERELTPTKLFALYNLKYSSNNLPPQYVSQQKHLTKDDEDFIKHGTKKKLKSNRKEIEYIKSVVQNRLQVCKNEVARQLKVSETLSSEFTDDEIKDSISLLVSEFNRSREMATHPEIDFSLENVHHEDGLKMAHGVSDENNYSTCDDLVRNISENLLKKERSDEITEKDFNVFAGLDSEIIGDDEADFVSDCSESSGDVNCPDDWVDECEDMDFKCSGGTLSDPIDKTVHLKNRDVEDITGLEYVLVMTDGTLLPQRSYRKEKGNSSLKGKGREWEYLLMTDDDSKLMFLPIENNTSQNMDSKKSAEVIPDSFKGDAPILASSADLPEQVMEDSKTSKNTFLQKIAAEEPSLEYLLFRNDNMEDILGSDNVIGSSKDEDSNLVSSMNSNYKGLDLLLAEGAASLNIAFAGVDDALSPGGSPVIHNPDVRSISKEHCPDIKKSGNDSLQIDSKETKIVSIKENKYNETFLPQNKVLSNSNELLNFMDIHPHDNKIKKVKEEKFIDIAANSYVSEFESQIETFVETSVSSDVTAKNNEDLFFMNSSCETKQNNERSALEGTVANSCSLEDNNKSVREEDILEEWAEGTGWDEQESLNAKKVILHPDTSPKPARNIRRHISVESSPQKISWKENKDKIHEMVAADSWFAVDEPVATWSLESQSLDKNIEKSSQVIEPQPQRELFALALEDVNKVKREKMTGKELRKSSYGSCKEYTGRTEETCLKSVANGDHVKVTDNMEFADQIIATDTAAENLKEQIIATDTVTENLEEQIIATDTVAENLKEQIIATDTVTENLEEQTIATVTVTENLEEQIIATDIVAENLKDQIIATDTVTEICNEEMIATDTVPENLNEQIATDTVTENLKEQIIATDTVTEIFNKEMIATDTVTENLKEQINATDTVSEIFNEEMIAINPVPENLNEQIIATDTVAETLIEQRSTPAVELYFSENEFMGASCSTISESQKSVIHSSTNTHHSDFILLGNVNMGSEEEVPGIKILPTFGRNIVDNRVTGNKQEMRKMGHILMLDKSSMTYDIVSSVPDTENIREQLRELLSIFPHCRIEDLQEIFERCNRDINWTVDLLLESANQGIEISTPNSSHEIEPETALHVEISPFTENSEMIESSNSGVPDNASLPAERLASVSVHLSSETSMKSPLPSKRNGKKDRTPVSEMSLLLKKQLEENIVINEEHYSEHVSRLRKLRHGEITDLTEVSGSVQEVAENIDEHSRTQTLLDASPNELLLQDTNDPALGASYFLQSEEPEWGVHEMVAKDMVEEEEETVAIKIDLSFAEQLHSLFGTANLPFNRDMRPTLNLPLTLARQLHYYMMEAEQNTYDLMMQEDEELARNLQVQEDHVSAEALVSSANQVPDLREIMDMEMALALYKTDQKQNSPETKEDLATKLTKNLLCEWFPSLPKDVLVNVFEAHNHSFEETLEVLLASTEEDNSVRIVMSPEARAAHEKALLEKANLEGEKNKENVRPYSMEGDEVSQEQALKDANYFRSEASRHYDLRNECQRKAQSAYQRGLTAAASYYSQMASLHKERIEENNARAASSLLLAHSLGNLSTTLDLHFLYVVEALQVLDMFLDHHIHQLLESSHRSVPVFVITGRGARSSGGRSRIKPAVVQRLDQRGLRHEEVNPGLLKVVITRNASTSTRIGN</sequence>
<dbReference type="InterPro" id="IPR027417">
    <property type="entry name" value="P-loop_NTPase"/>
</dbReference>
<gene>
    <name evidence="4" type="ORF">R5R35_012013</name>
</gene>
<reference evidence="4 5" key="1">
    <citation type="submission" date="2024-03" db="EMBL/GenBank/DDBJ databases">
        <title>The genome assembly and annotation of the cricket Gryllus longicercus Weissman &amp; Gray.</title>
        <authorList>
            <person name="Szrajer S."/>
            <person name="Gray D."/>
            <person name="Ylla G."/>
        </authorList>
    </citation>
    <scope>NUCLEOTIDE SEQUENCE [LARGE SCALE GENOMIC DNA]</scope>
    <source>
        <strain evidence="4">DAG 2021-001</strain>
        <tissue evidence="4">Whole body minus gut</tissue>
    </source>
</reference>
<dbReference type="InterPro" id="IPR052772">
    <property type="entry name" value="Endo/PolyKinase_Domain-Protein"/>
</dbReference>
<accession>A0AAN9ZD27</accession>
<dbReference type="EMBL" id="JAZDUA010000065">
    <property type="protein sequence ID" value="KAK7870060.1"/>
    <property type="molecule type" value="Genomic_DNA"/>
</dbReference>
<dbReference type="SUPFAM" id="SSF160443">
    <property type="entry name" value="SMR domain-like"/>
    <property type="match status" value="1"/>
</dbReference>
<feature type="compositionally biased region" description="Polar residues" evidence="2">
    <location>
        <begin position="1582"/>
        <end position="1591"/>
    </location>
</feature>
<feature type="coiled-coil region" evidence="1">
    <location>
        <begin position="1187"/>
        <end position="1263"/>
    </location>
</feature>
<feature type="compositionally biased region" description="Polar residues" evidence="2">
    <location>
        <begin position="246"/>
        <end position="271"/>
    </location>
</feature>
<organism evidence="4 5">
    <name type="scientific">Gryllus longicercus</name>
    <dbReference type="NCBI Taxonomy" id="2509291"/>
    <lineage>
        <taxon>Eukaryota</taxon>
        <taxon>Metazoa</taxon>
        <taxon>Ecdysozoa</taxon>
        <taxon>Arthropoda</taxon>
        <taxon>Hexapoda</taxon>
        <taxon>Insecta</taxon>
        <taxon>Pterygota</taxon>
        <taxon>Neoptera</taxon>
        <taxon>Polyneoptera</taxon>
        <taxon>Orthoptera</taxon>
        <taxon>Ensifera</taxon>
        <taxon>Gryllidea</taxon>
        <taxon>Grylloidea</taxon>
        <taxon>Gryllidae</taxon>
        <taxon>Gryllinae</taxon>
        <taxon>Gryllus</taxon>
    </lineage>
</organism>
<dbReference type="GO" id="GO:0005634">
    <property type="term" value="C:nucleus"/>
    <property type="evidence" value="ECO:0007669"/>
    <property type="project" value="TreeGrafter"/>
</dbReference>
<dbReference type="InterPro" id="IPR036063">
    <property type="entry name" value="Smr_dom_sf"/>
</dbReference>
<keyword evidence="5" id="KW-1185">Reference proteome</keyword>
<dbReference type="InterPro" id="IPR013899">
    <property type="entry name" value="DUF1771"/>
</dbReference>
<dbReference type="Pfam" id="PF13671">
    <property type="entry name" value="AAA_33"/>
    <property type="match status" value="1"/>
</dbReference>
<feature type="region of interest" description="Disordered" evidence="2">
    <location>
        <begin position="246"/>
        <end position="284"/>
    </location>
</feature>
<dbReference type="CDD" id="cd14279">
    <property type="entry name" value="CUE"/>
    <property type="match status" value="2"/>
</dbReference>
<protein>
    <recommendedName>
        <fullName evidence="3">Smr domain-containing protein</fullName>
    </recommendedName>
</protein>
<dbReference type="PROSITE" id="PS50828">
    <property type="entry name" value="SMR"/>
    <property type="match status" value="1"/>
</dbReference>
<dbReference type="GO" id="GO:0004519">
    <property type="term" value="F:endonuclease activity"/>
    <property type="evidence" value="ECO:0007669"/>
    <property type="project" value="TreeGrafter"/>
</dbReference>
<dbReference type="Gene3D" id="3.40.50.300">
    <property type="entry name" value="P-loop containing nucleotide triphosphate hydrolases"/>
    <property type="match status" value="1"/>
</dbReference>
<dbReference type="Proteomes" id="UP001378592">
    <property type="component" value="Unassembled WGS sequence"/>
</dbReference>
<evidence type="ECO:0000256" key="2">
    <source>
        <dbReference type="SAM" id="MobiDB-lite"/>
    </source>
</evidence>
<keyword evidence="1" id="KW-0175">Coiled coil</keyword>
<dbReference type="PANTHER" id="PTHR46535">
    <property type="entry name" value="NEDD4-BINDING PROTEIN 2"/>
    <property type="match status" value="1"/>
</dbReference>
<evidence type="ECO:0000313" key="4">
    <source>
        <dbReference type="EMBL" id="KAK7870060.1"/>
    </source>
</evidence>
<feature type="region of interest" description="Disordered" evidence="2">
    <location>
        <begin position="1581"/>
        <end position="1606"/>
    </location>
</feature>
<dbReference type="SMART" id="SM01162">
    <property type="entry name" value="DUF1771"/>
    <property type="match status" value="1"/>
</dbReference>
<comment type="caution">
    <text evidence="4">The sequence shown here is derived from an EMBL/GenBank/DDBJ whole genome shotgun (WGS) entry which is preliminary data.</text>
</comment>
<feature type="domain" description="Smr" evidence="3">
    <location>
        <begin position="2006"/>
        <end position="2086"/>
    </location>
</feature>